<accession>A0A062UBC3</accession>
<organism evidence="1 2">
    <name type="scientific">Hyphomonas chukchiensis</name>
    <dbReference type="NCBI Taxonomy" id="1280947"/>
    <lineage>
        <taxon>Bacteria</taxon>
        <taxon>Pseudomonadati</taxon>
        <taxon>Pseudomonadota</taxon>
        <taxon>Alphaproteobacteria</taxon>
        <taxon>Hyphomonadales</taxon>
        <taxon>Hyphomonadaceae</taxon>
        <taxon>Hyphomonas</taxon>
    </lineage>
</organism>
<dbReference type="EMBL" id="AWFG01000030">
    <property type="protein sequence ID" value="KCZ57646.1"/>
    <property type="molecule type" value="Genomic_DNA"/>
</dbReference>
<evidence type="ECO:0000313" key="1">
    <source>
        <dbReference type="EMBL" id="KCZ57646.1"/>
    </source>
</evidence>
<reference evidence="1 2" key="1">
    <citation type="journal article" date="2014" name="Antonie Van Leeuwenhoek">
        <title>Hyphomonas beringensis sp. nov. and Hyphomonas chukchiensis sp. nov., isolated from surface seawater of the Bering Sea and Chukchi Sea.</title>
        <authorList>
            <person name="Li C."/>
            <person name="Lai Q."/>
            <person name="Li G."/>
            <person name="Dong C."/>
            <person name="Wang J."/>
            <person name="Liao Y."/>
            <person name="Shao Z."/>
        </authorList>
    </citation>
    <scope>NUCLEOTIDE SEQUENCE [LARGE SCALE GENOMIC DNA]</scope>
    <source>
        <strain evidence="1 2">BH-BN04-4</strain>
    </source>
</reference>
<dbReference type="AlphaFoldDB" id="A0A062UBC3"/>
<sequence length="31" mass="3463">MVFSLVCLFGFLTVVCTPGLVAQYRAERREG</sequence>
<comment type="caution">
    <text evidence="1">The sequence shown here is derived from an EMBL/GenBank/DDBJ whole genome shotgun (WGS) entry which is preliminary data.</text>
</comment>
<protein>
    <submittedName>
        <fullName evidence="1">Uncharacterized protein</fullName>
    </submittedName>
</protein>
<name>A0A062UBC3_9PROT</name>
<evidence type="ECO:0000313" key="2">
    <source>
        <dbReference type="Proteomes" id="UP000027190"/>
    </source>
</evidence>
<keyword evidence="2" id="KW-1185">Reference proteome</keyword>
<dbReference type="Proteomes" id="UP000027190">
    <property type="component" value="Unassembled WGS sequence"/>
</dbReference>
<gene>
    <name evidence="1" type="ORF">HY30_05565</name>
</gene>
<proteinExistence type="predicted"/>